<dbReference type="SUPFAM" id="SSF53335">
    <property type="entry name" value="S-adenosyl-L-methionine-dependent methyltransferases"/>
    <property type="match status" value="1"/>
</dbReference>
<dbReference type="Gene3D" id="3.40.50.150">
    <property type="entry name" value="Vaccinia Virus protein VP39"/>
    <property type="match status" value="1"/>
</dbReference>
<dbReference type="GO" id="GO:0102130">
    <property type="term" value="F:malonyl-CoA methyltransferase activity"/>
    <property type="evidence" value="ECO:0007669"/>
    <property type="project" value="UniProtKB-EC"/>
</dbReference>
<evidence type="ECO:0000256" key="1">
    <source>
        <dbReference type="ARBA" id="ARBA00000852"/>
    </source>
</evidence>
<dbReference type="HAMAP" id="MF_00835">
    <property type="entry name" value="BioC"/>
    <property type="match status" value="1"/>
</dbReference>
<keyword evidence="4 8" id="KW-0489">Methyltransferase</keyword>
<dbReference type="EC" id="2.1.1.197" evidence="3 8"/>
<dbReference type="Proteomes" id="UP000316649">
    <property type="component" value="Unassembled WGS sequence"/>
</dbReference>
<dbReference type="GO" id="GO:0032259">
    <property type="term" value="P:methylation"/>
    <property type="evidence" value="ECO:0007669"/>
    <property type="project" value="UniProtKB-KW"/>
</dbReference>
<evidence type="ECO:0000313" key="10">
    <source>
        <dbReference type="EMBL" id="TVO71944.1"/>
    </source>
</evidence>
<evidence type="ECO:0000313" key="11">
    <source>
        <dbReference type="Proteomes" id="UP000316649"/>
    </source>
</evidence>
<keyword evidence="11" id="KW-1185">Reference proteome</keyword>
<accession>A0A557S3F1</accession>
<comment type="function">
    <text evidence="8">Converts the free carboxyl group of a malonyl-thioester to its methyl ester by transfer of a methyl group from S-adenosyl-L-methionine (SAM). It allows to synthesize pimeloyl-ACP via the fatty acid synthetic pathway.</text>
</comment>
<dbReference type="GO" id="GO:0009102">
    <property type="term" value="P:biotin biosynthetic process"/>
    <property type="evidence" value="ECO:0007669"/>
    <property type="project" value="UniProtKB-UniRule"/>
</dbReference>
<dbReference type="InterPro" id="IPR013216">
    <property type="entry name" value="Methyltransf_11"/>
</dbReference>
<evidence type="ECO:0000256" key="3">
    <source>
        <dbReference type="ARBA" id="ARBA00012327"/>
    </source>
</evidence>
<dbReference type="EMBL" id="VMNH01000018">
    <property type="protein sequence ID" value="TVO71944.1"/>
    <property type="molecule type" value="Genomic_DNA"/>
</dbReference>
<comment type="pathway">
    <text evidence="2 8">Cofactor biosynthesis; biotin biosynthesis.</text>
</comment>
<dbReference type="InterPro" id="IPR050602">
    <property type="entry name" value="Malonyl-ACP_OMT"/>
</dbReference>
<comment type="caution">
    <text evidence="10">The sequence shown here is derived from an EMBL/GenBank/DDBJ whole genome shotgun (WGS) entry which is preliminary data.</text>
</comment>
<evidence type="ECO:0000256" key="8">
    <source>
        <dbReference type="HAMAP-Rule" id="MF_00835"/>
    </source>
</evidence>
<evidence type="ECO:0000256" key="7">
    <source>
        <dbReference type="ARBA" id="ARBA00022756"/>
    </source>
</evidence>
<protein>
    <recommendedName>
        <fullName evidence="3 8">Malonyl-[acyl-carrier protein] O-methyltransferase</fullName>
        <shortName evidence="8">Malonyl-ACP O-methyltransferase</shortName>
        <ecNumber evidence="3 8">2.1.1.197</ecNumber>
    </recommendedName>
    <alternativeName>
        <fullName evidence="8">Biotin synthesis protein BioC</fullName>
    </alternativeName>
</protein>
<comment type="catalytic activity">
    <reaction evidence="1 8">
        <text>malonyl-[ACP] + S-adenosyl-L-methionine = malonyl-[ACP] methyl ester + S-adenosyl-L-homocysteine</text>
        <dbReference type="Rhea" id="RHEA:17105"/>
        <dbReference type="Rhea" id="RHEA-COMP:9623"/>
        <dbReference type="Rhea" id="RHEA-COMP:9954"/>
        <dbReference type="ChEBI" id="CHEBI:57856"/>
        <dbReference type="ChEBI" id="CHEBI:59789"/>
        <dbReference type="ChEBI" id="CHEBI:78449"/>
        <dbReference type="ChEBI" id="CHEBI:78845"/>
        <dbReference type="EC" id="2.1.1.197"/>
    </reaction>
</comment>
<keyword evidence="6 8" id="KW-0949">S-adenosyl-L-methionine</keyword>
<dbReference type="InterPro" id="IPR029063">
    <property type="entry name" value="SAM-dependent_MTases_sf"/>
</dbReference>
<organism evidence="10 11">
    <name type="scientific">Sedimenticola selenatireducens</name>
    <dbReference type="NCBI Taxonomy" id="191960"/>
    <lineage>
        <taxon>Bacteria</taxon>
        <taxon>Pseudomonadati</taxon>
        <taxon>Pseudomonadota</taxon>
        <taxon>Gammaproteobacteria</taxon>
        <taxon>Chromatiales</taxon>
        <taxon>Sedimenticolaceae</taxon>
        <taxon>Sedimenticola</taxon>
    </lineage>
</organism>
<dbReference type="GO" id="GO:0010340">
    <property type="term" value="F:carboxyl-O-methyltransferase activity"/>
    <property type="evidence" value="ECO:0007669"/>
    <property type="project" value="UniProtKB-UniRule"/>
</dbReference>
<dbReference type="GO" id="GO:0008757">
    <property type="term" value="F:S-adenosylmethionine-dependent methyltransferase activity"/>
    <property type="evidence" value="ECO:0007669"/>
    <property type="project" value="InterPro"/>
</dbReference>
<dbReference type="OrthoDB" id="9760689at2"/>
<dbReference type="InterPro" id="IPR011814">
    <property type="entry name" value="BioC"/>
</dbReference>
<evidence type="ECO:0000256" key="4">
    <source>
        <dbReference type="ARBA" id="ARBA00022603"/>
    </source>
</evidence>
<proteinExistence type="inferred from homology"/>
<dbReference type="PANTHER" id="PTHR13090:SF1">
    <property type="entry name" value="ARGININE-HYDROXYLASE NDUFAF5, MITOCHONDRIAL"/>
    <property type="match status" value="1"/>
</dbReference>
<evidence type="ECO:0000256" key="5">
    <source>
        <dbReference type="ARBA" id="ARBA00022679"/>
    </source>
</evidence>
<dbReference type="PANTHER" id="PTHR13090">
    <property type="entry name" value="ARGININE-HYDROXYLASE NDUFAF5, MITOCHONDRIAL"/>
    <property type="match status" value="1"/>
</dbReference>
<dbReference type="RefSeq" id="WP_144359655.1">
    <property type="nucleotide sequence ID" value="NZ_VMNH01000018.1"/>
</dbReference>
<evidence type="ECO:0000259" key="9">
    <source>
        <dbReference type="Pfam" id="PF08241"/>
    </source>
</evidence>
<name>A0A557S3F1_9GAMM</name>
<gene>
    <name evidence="8 10" type="primary">bioC</name>
    <name evidence="10" type="ORF">FHP88_13705</name>
</gene>
<dbReference type="UniPathway" id="UPA00078"/>
<reference evidence="10 11" key="1">
    <citation type="submission" date="2019-07" db="EMBL/GenBank/DDBJ databases">
        <title>The pathways for chlorine oxyanion respiration interact through the shared metabolite chlorate.</title>
        <authorList>
            <person name="Barnum T.P."/>
            <person name="Cheng Y."/>
            <person name="Hill K.A."/>
            <person name="Lucas L.N."/>
            <person name="Carlson H.K."/>
            <person name="Coates J.D."/>
        </authorList>
    </citation>
    <scope>NUCLEOTIDE SEQUENCE [LARGE SCALE GENOMIC DNA]</scope>
    <source>
        <strain evidence="10 11">BK-1</strain>
    </source>
</reference>
<sequence>MPDQRFTIDKRQARLAFSRAAEQYDQVAVLQREIGQRMLDRLALVRLQPEVILDVGAGTGVATAALASRYRKSRILALDFAFPMLLQTRKRGSWLRKPRCICGDLELLPLADQSVDLIYSNAAIQWSNDLDSTFGEFRRVLRPGGLLMFTTFGPDTLKELRAAWAAVDEGSHVSNFIDMHDVGDALLRAGLADPVMDVDRMTLTYERVTGLMRDLKVLGAHNVNSDRQRGLTGKGRIQAMQSAYEMFRTDQGVLPASYEVVYGHAWAPEAGHRSNAPSVSLDQITHSLGHTGKVS</sequence>
<dbReference type="AlphaFoldDB" id="A0A557S3F1"/>
<comment type="similarity">
    <text evidence="8">Belongs to the methyltransferase superfamily.</text>
</comment>
<keyword evidence="7 8" id="KW-0093">Biotin biosynthesis</keyword>
<dbReference type="CDD" id="cd02440">
    <property type="entry name" value="AdoMet_MTases"/>
    <property type="match status" value="1"/>
</dbReference>
<evidence type="ECO:0000256" key="2">
    <source>
        <dbReference type="ARBA" id="ARBA00004746"/>
    </source>
</evidence>
<dbReference type="Pfam" id="PF08241">
    <property type="entry name" value="Methyltransf_11"/>
    <property type="match status" value="1"/>
</dbReference>
<keyword evidence="5 8" id="KW-0808">Transferase</keyword>
<feature type="domain" description="Methyltransferase type 11" evidence="9">
    <location>
        <begin position="53"/>
        <end position="149"/>
    </location>
</feature>
<dbReference type="NCBIfam" id="TIGR02072">
    <property type="entry name" value="BioC"/>
    <property type="match status" value="1"/>
</dbReference>
<evidence type="ECO:0000256" key="6">
    <source>
        <dbReference type="ARBA" id="ARBA00022691"/>
    </source>
</evidence>